<comment type="subcellular location">
    <subcellularLocation>
        <location evidence="1">Nucleus</location>
    </subcellularLocation>
</comment>
<dbReference type="InterPro" id="IPR036322">
    <property type="entry name" value="WD40_repeat_dom_sf"/>
</dbReference>
<evidence type="ECO:0000313" key="7">
    <source>
        <dbReference type="Proteomes" id="UP000571324"/>
    </source>
</evidence>
<feature type="compositionally biased region" description="Low complexity" evidence="4">
    <location>
        <begin position="231"/>
        <end position="249"/>
    </location>
</feature>
<proteinExistence type="inferred from homology"/>
<feature type="compositionally biased region" description="Basic and acidic residues" evidence="4">
    <location>
        <begin position="134"/>
        <end position="161"/>
    </location>
</feature>
<dbReference type="GO" id="GO:0090090">
    <property type="term" value="P:negative regulation of canonical Wnt signaling pathway"/>
    <property type="evidence" value="ECO:0007669"/>
    <property type="project" value="TreeGrafter"/>
</dbReference>
<dbReference type="EMBL" id="VZRL01002522">
    <property type="protein sequence ID" value="NWV21210.1"/>
    <property type="molecule type" value="Genomic_DNA"/>
</dbReference>
<protein>
    <submittedName>
        <fullName evidence="6">TLE2 protein</fullName>
    </submittedName>
</protein>
<organism evidence="6 7">
    <name type="scientific">Origma solitaria</name>
    <dbReference type="NCBI Taxonomy" id="720586"/>
    <lineage>
        <taxon>Eukaryota</taxon>
        <taxon>Metazoa</taxon>
        <taxon>Chordata</taxon>
        <taxon>Craniata</taxon>
        <taxon>Vertebrata</taxon>
        <taxon>Euteleostomi</taxon>
        <taxon>Archelosauria</taxon>
        <taxon>Archosauria</taxon>
        <taxon>Dinosauria</taxon>
        <taxon>Saurischia</taxon>
        <taxon>Theropoda</taxon>
        <taxon>Coelurosauria</taxon>
        <taxon>Aves</taxon>
        <taxon>Neognathae</taxon>
        <taxon>Neoaves</taxon>
        <taxon>Telluraves</taxon>
        <taxon>Australaves</taxon>
        <taxon>Passeriformes</taxon>
        <taxon>Meliphagoidea</taxon>
        <taxon>Acanthizidae</taxon>
        <taxon>Origma</taxon>
    </lineage>
</organism>
<feature type="compositionally biased region" description="Polar residues" evidence="4">
    <location>
        <begin position="120"/>
        <end position="130"/>
    </location>
</feature>
<feature type="compositionally biased region" description="Basic and acidic residues" evidence="4">
    <location>
        <begin position="100"/>
        <end position="112"/>
    </location>
</feature>
<keyword evidence="7" id="KW-1185">Reference proteome</keyword>
<keyword evidence="3" id="KW-0539">Nucleus</keyword>
<feature type="non-terminal residue" evidence="6">
    <location>
        <position position="1"/>
    </location>
</feature>
<dbReference type="GO" id="GO:0003714">
    <property type="term" value="F:transcription corepressor activity"/>
    <property type="evidence" value="ECO:0007669"/>
    <property type="project" value="TreeGrafter"/>
</dbReference>
<dbReference type="InterPro" id="IPR009146">
    <property type="entry name" value="Groucho_enhance"/>
</dbReference>
<feature type="region of interest" description="Disordered" evidence="4">
    <location>
        <begin position="49"/>
        <end position="81"/>
    </location>
</feature>
<accession>A0A7K6D4L9</accession>
<evidence type="ECO:0000259" key="5">
    <source>
        <dbReference type="Pfam" id="PF03920"/>
    </source>
</evidence>
<feature type="non-terminal residue" evidence="6">
    <location>
        <position position="460"/>
    </location>
</feature>
<dbReference type="SUPFAM" id="SSF50978">
    <property type="entry name" value="WD40 repeat-like"/>
    <property type="match status" value="1"/>
</dbReference>
<dbReference type="AlphaFoldDB" id="A0A7K6D4L9"/>
<feature type="compositionally biased region" description="Low complexity" evidence="4">
    <location>
        <begin position="273"/>
        <end position="289"/>
    </location>
</feature>
<dbReference type="PANTHER" id="PTHR10814">
    <property type="entry name" value="TRANSDUCIN-LIKE ENHANCER PROTEIN"/>
    <property type="match status" value="1"/>
</dbReference>
<dbReference type="Gene3D" id="2.130.10.10">
    <property type="entry name" value="YVTN repeat-like/Quinoprotein amine dehydrogenase"/>
    <property type="match status" value="1"/>
</dbReference>
<dbReference type="InterPro" id="IPR001680">
    <property type="entry name" value="WD40_rpt"/>
</dbReference>
<gene>
    <name evidence="6" type="primary">Tle2</name>
    <name evidence="6" type="ORF">ORISOL_R14137</name>
</gene>
<evidence type="ECO:0000256" key="3">
    <source>
        <dbReference type="ARBA" id="ARBA00023242"/>
    </source>
</evidence>
<dbReference type="GO" id="GO:0005667">
    <property type="term" value="C:transcription regulator complex"/>
    <property type="evidence" value="ECO:0007669"/>
    <property type="project" value="TreeGrafter"/>
</dbReference>
<evidence type="ECO:0000256" key="4">
    <source>
        <dbReference type="SAM" id="MobiDB-lite"/>
    </source>
</evidence>
<reference evidence="6 7" key="1">
    <citation type="submission" date="2019-09" db="EMBL/GenBank/DDBJ databases">
        <title>Bird 10,000 Genomes (B10K) Project - Family phase.</title>
        <authorList>
            <person name="Zhang G."/>
        </authorList>
    </citation>
    <scope>NUCLEOTIDE SEQUENCE [LARGE SCALE GENOMIC DNA]</scope>
    <source>
        <strain evidence="6">B10K-DU-029-52</strain>
    </source>
</reference>
<evidence type="ECO:0000256" key="2">
    <source>
        <dbReference type="ARBA" id="ARBA00005969"/>
    </source>
</evidence>
<dbReference type="PANTHER" id="PTHR10814:SF4">
    <property type="entry name" value="TRANSDUCIN-LIKE ENHANCER PROTEIN 2"/>
    <property type="match status" value="1"/>
</dbReference>
<comment type="caution">
    <text evidence="6">The sequence shown here is derived from an EMBL/GenBank/DDBJ whole genome shotgun (WGS) entry which is preliminary data.</text>
</comment>
<feature type="compositionally biased region" description="Polar residues" evidence="4">
    <location>
        <begin position="204"/>
        <end position="222"/>
    </location>
</feature>
<evidence type="ECO:0000256" key="1">
    <source>
        <dbReference type="ARBA" id="ARBA00004123"/>
    </source>
</evidence>
<dbReference type="InterPro" id="IPR005617">
    <property type="entry name" value="Groucho/TLE_N"/>
</dbReference>
<dbReference type="GO" id="GO:0005634">
    <property type="term" value="C:nucleus"/>
    <property type="evidence" value="ECO:0007669"/>
    <property type="project" value="UniProtKB-SubCell"/>
</dbReference>
<feature type="domain" description="Groucho/TLE N-terminal Q-rich" evidence="5">
    <location>
        <begin position="1"/>
        <end position="53"/>
    </location>
</feature>
<comment type="similarity">
    <text evidence="2">Belongs to the WD repeat Groucho/TLE family.</text>
</comment>
<feature type="region of interest" description="Disordered" evidence="4">
    <location>
        <begin position="100"/>
        <end position="289"/>
    </location>
</feature>
<dbReference type="SMART" id="SM00320">
    <property type="entry name" value="WD40"/>
    <property type="match status" value="1"/>
</dbReference>
<name>A0A7K6D4L9_9PASS</name>
<feature type="compositionally biased region" description="Low complexity" evidence="4">
    <location>
        <begin position="49"/>
        <end position="61"/>
    </location>
</feature>
<dbReference type="Pfam" id="PF03920">
    <property type="entry name" value="TLE_N"/>
    <property type="match status" value="1"/>
</dbReference>
<dbReference type="InterPro" id="IPR015943">
    <property type="entry name" value="WD40/YVTN_repeat-like_dom_sf"/>
</dbReference>
<evidence type="ECO:0000313" key="6">
    <source>
        <dbReference type="EMBL" id="NWV21210.1"/>
    </source>
</evidence>
<dbReference type="OrthoDB" id="8949191at2759"/>
<sequence>QAEIVKRLSAICAQIIPFLTQEHQQQVLQAVERAKQVTMGELNSIVGQQQLQHLSHHASPLPLTPHPSGMQPPSLSGASGTSGLLALSGALMAQAQLATKEDRVAQDGENRGKGKKLSWVNPSISSSPPESLQDEERTGLKRKREEKDLPGHSDSDGDKSDCNLVVDELLSPQDTPSEPGSPGRLPSRHLAPSRRELPPESPASIGSSGTTTPLQPKDQSPVRSPWARVASAPTSKPSSSSPPRDSLTPGPGPSSAIPLQPPPVKAPSTDTVSESLRSPLSSSSPYTSSLGMVPHAALSGELPAPGLYMGIHLPPQVSSAVLYGRSPTVIQPWCPLLCSSRAFRFVQVAFESHPHLRASTLSSSLSTIPGAKPAYSFHVSADGQMQPVPFPPDALIGSGIPRHARQLHTLTHGEVVCAVTISNSTRHVYTGGKGCVKVWDVGQPGTKTAVAQLDCLVRMR</sequence>
<dbReference type="Proteomes" id="UP000571324">
    <property type="component" value="Unassembled WGS sequence"/>
</dbReference>